<comment type="caution">
    <text evidence="2">The sequence shown here is derived from an EMBL/GenBank/DDBJ whole genome shotgun (WGS) entry which is preliminary data.</text>
</comment>
<evidence type="ECO:0008006" key="4">
    <source>
        <dbReference type="Google" id="ProtNLM"/>
    </source>
</evidence>
<evidence type="ECO:0000313" key="3">
    <source>
        <dbReference type="Proteomes" id="UP000257136"/>
    </source>
</evidence>
<keyword evidence="1" id="KW-0732">Signal</keyword>
<dbReference type="OrthoDB" id="1491239at2"/>
<dbReference type="AlphaFoldDB" id="A0A3E0EGT0"/>
<dbReference type="EMBL" id="QUNI01000010">
    <property type="protein sequence ID" value="REG96216.1"/>
    <property type="molecule type" value="Genomic_DNA"/>
</dbReference>
<keyword evidence="3" id="KW-1185">Reference proteome</keyword>
<proteinExistence type="predicted"/>
<name>A0A3E0EGT0_9FLAO</name>
<dbReference type="Gene3D" id="2.40.160.60">
    <property type="entry name" value="Outer membrane protein transport protein (OMPP1/FadL/TodX)"/>
    <property type="match status" value="1"/>
</dbReference>
<evidence type="ECO:0000313" key="2">
    <source>
        <dbReference type="EMBL" id="REG96216.1"/>
    </source>
</evidence>
<dbReference type="SUPFAM" id="SSF56935">
    <property type="entry name" value="Porins"/>
    <property type="match status" value="1"/>
</dbReference>
<gene>
    <name evidence="2" type="ORF">C8P67_11037</name>
</gene>
<dbReference type="RefSeq" id="WP_115814142.1">
    <property type="nucleotide sequence ID" value="NZ_QUNI01000010.1"/>
</dbReference>
<evidence type="ECO:0000256" key="1">
    <source>
        <dbReference type="SAM" id="SignalP"/>
    </source>
</evidence>
<feature type="signal peptide" evidence="1">
    <location>
        <begin position="1"/>
        <end position="19"/>
    </location>
</feature>
<protein>
    <recommendedName>
        <fullName evidence="4">Long-subunit fatty acid transport protein</fullName>
    </recommendedName>
</protein>
<reference evidence="2 3" key="1">
    <citation type="submission" date="2018-08" db="EMBL/GenBank/DDBJ databases">
        <title>Genomic Encyclopedia of Archaeal and Bacterial Type Strains, Phase II (KMG-II): from individual species to whole genera.</title>
        <authorList>
            <person name="Goeker M."/>
        </authorList>
    </citation>
    <scope>NUCLEOTIDE SEQUENCE [LARGE SCALE GENOMIC DNA]</scope>
    <source>
        <strain evidence="2 3">DSM 100880</strain>
    </source>
</reference>
<accession>A0A3E0EGT0</accession>
<feature type="chain" id="PRO_5017635487" description="Long-subunit fatty acid transport protein" evidence="1">
    <location>
        <begin position="20"/>
        <end position="416"/>
    </location>
</feature>
<dbReference type="Proteomes" id="UP000257136">
    <property type="component" value="Unassembled WGS sequence"/>
</dbReference>
<sequence>MIKKIIVIACFFFSLMANAQSGSASPYSFFGIGESRFKGNLENRSMGGLNIEQDSLHINILNPASFAAIRFTAFTIGGNYTSTKLKTDSKSDNAKRTSVDYLAVALPLGKMGVGFGLMPYTSVGYNIESRNYAPEGVNNVLKGTGGLNKAFFSLGYTIIPDLIVGGDIQYNFGRINNSNLEFLTDVLIGTEEKNKADLNGFAANFGAMYKRKIYKKTNLYTSFTYTPQATLSSTNTKTISTVTYNSDYEVAVYDALAEKQIRTDLKIPEKMSLGFGVGETRKWLLGAQMVFQNVGKLADDYNTVSNVTYGRSSSYSLGGFYVPRNNVFSKYYQKIVYRGGLKYAKTGTIIDSEEIDEKAVTFGMALPVIGSYSNINVGLEYGQRGTTSHGLIQENYFTLAISFSLNDKWFRRRGID</sequence>
<organism evidence="2 3">
    <name type="scientific">Flavobacterium aquicola</name>
    <dbReference type="NCBI Taxonomy" id="1682742"/>
    <lineage>
        <taxon>Bacteria</taxon>
        <taxon>Pseudomonadati</taxon>
        <taxon>Bacteroidota</taxon>
        <taxon>Flavobacteriia</taxon>
        <taxon>Flavobacteriales</taxon>
        <taxon>Flavobacteriaceae</taxon>
        <taxon>Flavobacterium</taxon>
    </lineage>
</organism>